<dbReference type="InterPro" id="IPR025846">
    <property type="entry name" value="TBL_N"/>
</dbReference>
<evidence type="ECO:0000256" key="6">
    <source>
        <dbReference type="ARBA" id="ARBA00023136"/>
    </source>
</evidence>
<evidence type="ECO:0000256" key="1">
    <source>
        <dbReference type="ARBA" id="ARBA00004167"/>
    </source>
</evidence>
<dbReference type="Pfam" id="PF13839">
    <property type="entry name" value="PC-Esterase"/>
    <property type="match status" value="1"/>
</dbReference>
<dbReference type="EMBL" id="CM017640">
    <property type="protein sequence ID" value="TYJ38025.1"/>
    <property type="molecule type" value="Genomic_DNA"/>
</dbReference>
<comment type="similarity">
    <text evidence="2">Belongs to the PC-esterase family. TBL subfamily.</text>
</comment>
<evidence type="ECO:0000313" key="11">
    <source>
        <dbReference type="Proteomes" id="UP000323597"/>
    </source>
</evidence>
<protein>
    <submittedName>
        <fullName evidence="10">Uncharacterized protein</fullName>
    </submittedName>
</protein>
<evidence type="ECO:0000259" key="9">
    <source>
        <dbReference type="Pfam" id="PF14416"/>
    </source>
</evidence>
<gene>
    <name evidence="10" type="ORF">E1A91_A05G414600v1</name>
</gene>
<proteinExistence type="inferred from homology"/>
<keyword evidence="5" id="KW-1133">Transmembrane helix</keyword>
<feature type="region of interest" description="Disordered" evidence="7">
    <location>
        <begin position="65"/>
        <end position="94"/>
    </location>
</feature>
<dbReference type="GO" id="GO:0005794">
    <property type="term" value="C:Golgi apparatus"/>
    <property type="evidence" value="ECO:0007669"/>
    <property type="project" value="TreeGrafter"/>
</dbReference>
<dbReference type="InterPro" id="IPR029962">
    <property type="entry name" value="TBL"/>
</dbReference>
<evidence type="ECO:0000256" key="5">
    <source>
        <dbReference type="ARBA" id="ARBA00022989"/>
    </source>
</evidence>
<dbReference type="PANTHER" id="PTHR32285:SF235">
    <property type="entry name" value="PROTEIN TRICHOME BIREFRINGENCE-LIKE 16"/>
    <property type="match status" value="1"/>
</dbReference>
<dbReference type="InterPro" id="IPR026057">
    <property type="entry name" value="TBL_C"/>
</dbReference>
<feature type="compositionally biased region" description="Basic and acidic residues" evidence="7">
    <location>
        <begin position="72"/>
        <end position="93"/>
    </location>
</feature>
<keyword evidence="11" id="KW-1185">Reference proteome</keyword>
<evidence type="ECO:0000256" key="3">
    <source>
        <dbReference type="ARBA" id="ARBA00022692"/>
    </source>
</evidence>
<reference evidence="10 11" key="1">
    <citation type="submission" date="2019-07" db="EMBL/GenBank/DDBJ databases">
        <title>WGS assembly of Gossypium mustelinum.</title>
        <authorList>
            <person name="Chen Z.J."/>
            <person name="Sreedasyam A."/>
            <person name="Ando A."/>
            <person name="Song Q."/>
            <person name="De L."/>
            <person name="Hulse-Kemp A."/>
            <person name="Ding M."/>
            <person name="Ye W."/>
            <person name="Kirkbride R."/>
            <person name="Jenkins J."/>
            <person name="Plott C."/>
            <person name="Lovell J."/>
            <person name="Lin Y.-M."/>
            <person name="Vaughn R."/>
            <person name="Liu B."/>
            <person name="Li W."/>
            <person name="Simpson S."/>
            <person name="Scheffler B."/>
            <person name="Saski C."/>
            <person name="Grover C."/>
            <person name="Hu G."/>
            <person name="Conover J."/>
            <person name="Carlson J."/>
            <person name="Shu S."/>
            <person name="Boston L."/>
            <person name="Williams M."/>
            <person name="Peterson D."/>
            <person name="Mcgee K."/>
            <person name="Jones D."/>
            <person name="Wendel J."/>
            <person name="Stelly D."/>
            <person name="Grimwood J."/>
            <person name="Schmutz J."/>
        </authorList>
    </citation>
    <scope>NUCLEOTIDE SEQUENCE [LARGE SCALE GENOMIC DNA]</scope>
    <source>
        <strain evidence="10">1408120.09</strain>
    </source>
</reference>
<dbReference type="PANTHER" id="PTHR32285">
    <property type="entry name" value="PROTEIN TRICHOME BIREFRINGENCE-LIKE 9-RELATED"/>
    <property type="match status" value="1"/>
</dbReference>
<dbReference type="Proteomes" id="UP000323597">
    <property type="component" value="Chromosome A05"/>
</dbReference>
<keyword evidence="4" id="KW-0735">Signal-anchor</keyword>
<feature type="domain" description="Trichome birefringence-like N-terminal" evidence="9">
    <location>
        <begin position="150"/>
        <end position="200"/>
    </location>
</feature>
<feature type="domain" description="Trichome birefringence-like C-terminal" evidence="8">
    <location>
        <begin position="202"/>
        <end position="476"/>
    </location>
</feature>
<dbReference type="Pfam" id="PF14416">
    <property type="entry name" value="PMR5N"/>
    <property type="match status" value="1"/>
</dbReference>
<comment type="subcellular location">
    <subcellularLocation>
        <location evidence="1">Membrane</location>
        <topology evidence="1">Single-pass membrane protein</topology>
    </subcellularLocation>
</comment>
<evidence type="ECO:0000256" key="4">
    <source>
        <dbReference type="ARBA" id="ARBA00022968"/>
    </source>
</evidence>
<accession>A0A5D2ZGT2</accession>
<dbReference type="GO" id="GO:0016413">
    <property type="term" value="F:O-acetyltransferase activity"/>
    <property type="evidence" value="ECO:0007669"/>
    <property type="project" value="InterPro"/>
</dbReference>
<dbReference type="AlphaFoldDB" id="A0A5D2ZGT2"/>
<evidence type="ECO:0000256" key="7">
    <source>
        <dbReference type="SAM" id="MobiDB-lite"/>
    </source>
</evidence>
<name>A0A5D2ZGT2_GOSMU</name>
<keyword evidence="3" id="KW-0812">Transmembrane</keyword>
<evidence type="ECO:0000256" key="2">
    <source>
        <dbReference type="ARBA" id="ARBA00007727"/>
    </source>
</evidence>
<evidence type="ECO:0000259" key="8">
    <source>
        <dbReference type="Pfam" id="PF13839"/>
    </source>
</evidence>
<organism evidence="10 11">
    <name type="scientific">Gossypium mustelinum</name>
    <name type="common">Cotton</name>
    <name type="synonym">Gossypium caicoense</name>
    <dbReference type="NCBI Taxonomy" id="34275"/>
    <lineage>
        <taxon>Eukaryota</taxon>
        <taxon>Viridiplantae</taxon>
        <taxon>Streptophyta</taxon>
        <taxon>Embryophyta</taxon>
        <taxon>Tracheophyta</taxon>
        <taxon>Spermatophyta</taxon>
        <taxon>Magnoliopsida</taxon>
        <taxon>eudicotyledons</taxon>
        <taxon>Gunneridae</taxon>
        <taxon>Pentapetalae</taxon>
        <taxon>rosids</taxon>
        <taxon>malvids</taxon>
        <taxon>Malvales</taxon>
        <taxon>Malvaceae</taxon>
        <taxon>Malvoideae</taxon>
        <taxon>Gossypium</taxon>
    </lineage>
</organism>
<dbReference type="GO" id="GO:0016020">
    <property type="term" value="C:membrane"/>
    <property type="evidence" value="ECO:0007669"/>
    <property type="project" value="UniProtKB-SubCell"/>
</dbReference>
<sequence length="478" mass="54184">MKGGDGFGTTGKKISVALLALVLMTLLLWDWETNPFVYTHVSTQYQSNTPPGLFPICIHCDPNNSTEPMEPAETKTDGNKYQSLEKEEGKEPMENGDDFEAEMIDGSFVNGTASVDTKGTRECNAMHILPCITNEGCRGLNCIISIFAVCNYARGRWVADSRPPLYAAQCKYMERKWACRLSSRTDFSYEGYRWQSVDCQKPEFEASHFLERMKDKIVAFVGDSLSRQQFESMMCMLTGGQESSDIEDVQFLYTGEIHHPGWGYRFRSTNTTILYSKSTRLCDLEPINATDPNTLNAMHLDRQPAFIRENIDHLNVLVMNTDQHWRKTLVSWDNEVMYVNGAPVQDRNLKNISNAMIFKVNNIVKWLDSKLASNPNLQVFFRTKSPTHFFKGDWDTGGRCDNTIPMTRGSEVFEDESSDKVVAAAVKGTRVKLLDITALSDLRDEAHNSYYGKKSPDCLHWCLPGVPDTWNELLNAQL</sequence>
<keyword evidence="6" id="KW-0472">Membrane</keyword>
<evidence type="ECO:0000313" key="10">
    <source>
        <dbReference type="EMBL" id="TYJ38025.1"/>
    </source>
</evidence>